<keyword evidence="13" id="KW-0752">Steroid biosynthesis</keyword>
<comment type="subcellular location">
    <subcellularLocation>
        <location evidence="1 13">Cytoplasm</location>
    </subcellularLocation>
</comment>
<gene>
    <name evidence="16" type="ORF">SteCoe_31689</name>
</gene>
<evidence type="ECO:0000256" key="11">
    <source>
        <dbReference type="ARBA" id="ARBA00023098"/>
    </source>
</evidence>
<dbReference type="OrthoDB" id="1652964at2759"/>
<dbReference type="InterPro" id="IPR036554">
    <property type="entry name" value="GHMP_kinase_C_sf"/>
</dbReference>
<keyword evidence="10" id="KW-0460">Magnesium</keyword>
<accession>A0A1R2B0U5</accession>
<dbReference type="Pfam" id="PF00288">
    <property type="entry name" value="GHMP_kinases_N"/>
    <property type="match status" value="1"/>
</dbReference>
<evidence type="ECO:0000256" key="3">
    <source>
        <dbReference type="ARBA" id="ARBA00012103"/>
    </source>
</evidence>
<evidence type="ECO:0000256" key="10">
    <source>
        <dbReference type="ARBA" id="ARBA00022842"/>
    </source>
</evidence>
<dbReference type="InterPro" id="IPR006204">
    <property type="entry name" value="GHMP_kinase_N_dom"/>
</dbReference>
<dbReference type="InterPro" id="IPR006203">
    <property type="entry name" value="GHMP_knse_ATP-bd_CS"/>
</dbReference>
<evidence type="ECO:0000256" key="9">
    <source>
        <dbReference type="ARBA" id="ARBA00022840"/>
    </source>
</evidence>
<dbReference type="GO" id="GO:0004496">
    <property type="term" value="F:mevalonate kinase activity"/>
    <property type="evidence" value="ECO:0007669"/>
    <property type="project" value="UniProtKB-EC"/>
</dbReference>
<dbReference type="Pfam" id="PF08544">
    <property type="entry name" value="GHMP_kinases_C"/>
    <property type="match status" value="1"/>
</dbReference>
<proteinExistence type="inferred from homology"/>
<evidence type="ECO:0000259" key="15">
    <source>
        <dbReference type="Pfam" id="PF08544"/>
    </source>
</evidence>
<dbReference type="SUPFAM" id="SSF55060">
    <property type="entry name" value="GHMP Kinase, C-terminal domain"/>
    <property type="match status" value="1"/>
</dbReference>
<evidence type="ECO:0000256" key="8">
    <source>
        <dbReference type="ARBA" id="ARBA00022777"/>
    </source>
</evidence>
<dbReference type="GO" id="GO:0005829">
    <property type="term" value="C:cytosol"/>
    <property type="evidence" value="ECO:0007669"/>
    <property type="project" value="TreeGrafter"/>
</dbReference>
<dbReference type="PROSITE" id="PS00627">
    <property type="entry name" value="GHMP_KINASES_ATP"/>
    <property type="match status" value="1"/>
</dbReference>
<evidence type="ECO:0000256" key="7">
    <source>
        <dbReference type="ARBA" id="ARBA00022741"/>
    </source>
</evidence>
<comment type="catalytic activity">
    <reaction evidence="13">
        <text>(R)-mevalonate + ATP = (R)-5-phosphomevalonate + ADP + H(+)</text>
        <dbReference type="Rhea" id="RHEA:17065"/>
        <dbReference type="ChEBI" id="CHEBI:15378"/>
        <dbReference type="ChEBI" id="CHEBI:30616"/>
        <dbReference type="ChEBI" id="CHEBI:36464"/>
        <dbReference type="ChEBI" id="CHEBI:58146"/>
        <dbReference type="ChEBI" id="CHEBI:456216"/>
        <dbReference type="EC" id="2.7.1.36"/>
    </reaction>
</comment>
<feature type="domain" description="GHMP kinase C-terminal" evidence="15">
    <location>
        <begin position="224"/>
        <end position="299"/>
    </location>
</feature>
<keyword evidence="13" id="KW-1207">Sterol metabolism</keyword>
<evidence type="ECO:0000256" key="12">
    <source>
        <dbReference type="ARBA" id="ARBA00029438"/>
    </source>
</evidence>
<keyword evidence="4 13" id="KW-0963">Cytoplasm</keyword>
<dbReference type="Gene3D" id="3.30.70.890">
    <property type="entry name" value="GHMP kinase, C-terminal domain"/>
    <property type="match status" value="1"/>
</dbReference>
<dbReference type="PANTHER" id="PTHR43290:SF2">
    <property type="entry name" value="MEVALONATE KINASE"/>
    <property type="match status" value="1"/>
</dbReference>
<keyword evidence="9 13" id="KW-0067">ATP-binding</keyword>
<comment type="pathway">
    <text evidence="12 13">Isoprenoid biosynthesis; isopentenyl diphosphate biosynthesis via mevalonate pathway; isopentenyl diphosphate from (R)-mevalonate: step 1/3.</text>
</comment>
<dbReference type="UniPathway" id="UPA00057">
    <property type="reaction ID" value="UER00098"/>
</dbReference>
<keyword evidence="8 13" id="KW-0418">Kinase</keyword>
<comment type="similarity">
    <text evidence="2 13">Belongs to the GHMP kinase family. Mevalonate kinase subfamily.</text>
</comment>
<dbReference type="GO" id="GO:0005524">
    <property type="term" value="F:ATP binding"/>
    <property type="evidence" value="ECO:0007669"/>
    <property type="project" value="UniProtKB-KW"/>
</dbReference>
<dbReference type="InterPro" id="IPR006205">
    <property type="entry name" value="Mev_gal_kin"/>
</dbReference>
<evidence type="ECO:0000256" key="1">
    <source>
        <dbReference type="ARBA" id="ARBA00004496"/>
    </source>
</evidence>
<evidence type="ECO:0000256" key="4">
    <source>
        <dbReference type="ARBA" id="ARBA00022490"/>
    </source>
</evidence>
<comment type="caution">
    <text evidence="16">The sequence shown here is derived from an EMBL/GenBank/DDBJ whole genome shotgun (WGS) entry which is preliminary data.</text>
</comment>
<keyword evidence="6 13" id="KW-0808">Transferase</keyword>
<name>A0A1R2B0U5_9CILI</name>
<reference evidence="16 17" key="1">
    <citation type="submission" date="2016-11" db="EMBL/GenBank/DDBJ databases">
        <title>The macronuclear genome of Stentor coeruleus: a giant cell with tiny introns.</title>
        <authorList>
            <person name="Slabodnick M."/>
            <person name="Ruby J.G."/>
            <person name="Reiff S.B."/>
            <person name="Swart E.C."/>
            <person name="Gosai S."/>
            <person name="Prabakaran S."/>
            <person name="Witkowska E."/>
            <person name="Larue G.E."/>
            <person name="Fisher S."/>
            <person name="Freeman R.M."/>
            <person name="Gunawardena J."/>
            <person name="Chu W."/>
            <person name="Stover N.A."/>
            <person name="Gregory B.D."/>
            <person name="Nowacki M."/>
            <person name="Derisi J."/>
            <person name="Roy S.W."/>
            <person name="Marshall W.F."/>
            <person name="Sood P."/>
        </authorList>
    </citation>
    <scope>NUCLEOTIDE SEQUENCE [LARGE SCALE GENOMIC DNA]</scope>
    <source>
        <strain evidence="16">WM001</strain>
    </source>
</reference>
<evidence type="ECO:0000313" key="17">
    <source>
        <dbReference type="Proteomes" id="UP000187209"/>
    </source>
</evidence>
<sequence length="322" mass="35138">MREIKVSVPGKVILTGEHAVVYGSLAVAASINIRMRICLKASESPSQISINFNELQETIEWSSLDDYLNQGTIPGVICTFVKEAVLEPCFLSFSIENDLPIGSGMGSSAAFCVGIAGVLLKLKNVDSVEDINKLAFKGENLIHGKASGIDNTVVAYGGLISYKQGSITHLPFPEKSLKIIVVDSKTPKNTKTMVSKVRSTYEKFPLIYSKIFESINSLSEAFIQEITLGNLDNIKELLRINHNLLRTIGVSCQVLDDCVNEGEKLGIVGKMTGGGGGGICVFINEGEDVRAFREKCNERGWGFMEAEFSRDGIRFEEVNNDN</sequence>
<dbReference type="EMBL" id="MPUH01001096">
    <property type="protein sequence ID" value="OMJ70357.1"/>
    <property type="molecule type" value="Genomic_DNA"/>
</dbReference>
<dbReference type="InterPro" id="IPR013750">
    <property type="entry name" value="GHMP_kinase_C_dom"/>
</dbReference>
<keyword evidence="7 13" id="KW-0547">Nucleotide-binding</keyword>
<dbReference type="PRINTS" id="PR00959">
    <property type="entry name" value="MEVGALKINASE"/>
</dbReference>
<keyword evidence="13" id="KW-0753">Steroid metabolism</keyword>
<dbReference type="InterPro" id="IPR014721">
    <property type="entry name" value="Ribsml_uS5_D2-typ_fold_subgr"/>
</dbReference>
<evidence type="ECO:0000256" key="2">
    <source>
        <dbReference type="ARBA" id="ARBA00006495"/>
    </source>
</evidence>
<dbReference type="AlphaFoldDB" id="A0A1R2B0U5"/>
<evidence type="ECO:0000256" key="5">
    <source>
        <dbReference type="ARBA" id="ARBA00022516"/>
    </source>
</evidence>
<keyword evidence="17" id="KW-1185">Reference proteome</keyword>
<feature type="domain" description="GHMP kinase N-terminal" evidence="14">
    <location>
        <begin position="86"/>
        <end position="157"/>
    </location>
</feature>
<dbReference type="InterPro" id="IPR020568">
    <property type="entry name" value="Ribosomal_Su5_D2-typ_SF"/>
</dbReference>
<dbReference type="PANTHER" id="PTHR43290">
    <property type="entry name" value="MEVALONATE KINASE"/>
    <property type="match status" value="1"/>
</dbReference>
<evidence type="ECO:0000259" key="14">
    <source>
        <dbReference type="Pfam" id="PF00288"/>
    </source>
</evidence>
<dbReference type="GO" id="GO:0019287">
    <property type="term" value="P:isopentenyl diphosphate biosynthetic process, mevalonate pathway"/>
    <property type="evidence" value="ECO:0007669"/>
    <property type="project" value="UniProtKB-UniPathway"/>
</dbReference>
<dbReference type="SUPFAM" id="SSF54211">
    <property type="entry name" value="Ribosomal protein S5 domain 2-like"/>
    <property type="match status" value="1"/>
</dbReference>
<dbReference type="Gene3D" id="3.30.230.10">
    <property type="match status" value="1"/>
</dbReference>
<dbReference type="EC" id="2.7.1.36" evidence="3 13"/>
<dbReference type="NCBIfam" id="TIGR00549">
    <property type="entry name" value="mevalon_kin"/>
    <property type="match status" value="1"/>
</dbReference>
<dbReference type="Proteomes" id="UP000187209">
    <property type="component" value="Unassembled WGS sequence"/>
</dbReference>
<keyword evidence="11 13" id="KW-0443">Lipid metabolism</keyword>
<evidence type="ECO:0000256" key="6">
    <source>
        <dbReference type="ARBA" id="ARBA00022679"/>
    </source>
</evidence>
<evidence type="ECO:0000313" key="16">
    <source>
        <dbReference type="EMBL" id="OMJ70357.1"/>
    </source>
</evidence>
<keyword evidence="13" id="KW-0756">Sterol biosynthesis</keyword>
<protein>
    <recommendedName>
        <fullName evidence="3 13">Mevalonate kinase</fullName>
        <shortName evidence="13">MK</shortName>
        <ecNumber evidence="3 13">2.7.1.36</ecNumber>
    </recommendedName>
</protein>
<keyword evidence="5 13" id="KW-0444">Lipid biosynthesis</keyword>
<dbReference type="GO" id="GO:0006695">
    <property type="term" value="P:cholesterol biosynthetic process"/>
    <property type="evidence" value="ECO:0007669"/>
    <property type="project" value="TreeGrafter"/>
</dbReference>
<evidence type="ECO:0000256" key="13">
    <source>
        <dbReference type="RuleBase" id="RU363087"/>
    </source>
</evidence>
<organism evidence="16 17">
    <name type="scientific">Stentor coeruleus</name>
    <dbReference type="NCBI Taxonomy" id="5963"/>
    <lineage>
        <taxon>Eukaryota</taxon>
        <taxon>Sar</taxon>
        <taxon>Alveolata</taxon>
        <taxon>Ciliophora</taxon>
        <taxon>Postciliodesmatophora</taxon>
        <taxon>Heterotrichea</taxon>
        <taxon>Heterotrichida</taxon>
        <taxon>Stentoridae</taxon>
        <taxon>Stentor</taxon>
    </lineage>
</organism>